<gene>
    <name evidence="1" type="ORF">LCGC14_2919340</name>
</gene>
<dbReference type="EMBL" id="LAZR01057974">
    <property type="protein sequence ID" value="KKK70901.1"/>
    <property type="molecule type" value="Genomic_DNA"/>
</dbReference>
<accession>A0A0F9AFC7</accession>
<sequence>YPFHITIEDEIVSVTNRSTDTLTIVRAQQGTSAAAHPNKAYIALNVTAKSVNDLNTAVNFIEKYADYGMAFYGIVTTATDTTHFKVSGLAGMGTGWFKLLLELPMRYWLFRQMEQHRKGSKHQ</sequence>
<proteinExistence type="predicted"/>
<protein>
    <submittedName>
        <fullName evidence="1">Uncharacterized protein</fullName>
    </submittedName>
</protein>
<comment type="caution">
    <text evidence="1">The sequence shown here is derived from an EMBL/GenBank/DDBJ whole genome shotgun (WGS) entry which is preliminary data.</text>
</comment>
<organism evidence="1">
    <name type="scientific">marine sediment metagenome</name>
    <dbReference type="NCBI Taxonomy" id="412755"/>
    <lineage>
        <taxon>unclassified sequences</taxon>
        <taxon>metagenomes</taxon>
        <taxon>ecological metagenomes</taxon>
    </lineage>
</organism>
<feature type="non-terminal residue" evidence="1">
    <location>
        <position position="1"/>
    </location>
</feature>
<name>A0A0F9AFC7_9ZZZZ</name>
<reference evidence="1" key="1">
    <citation type="journal article" date="2015" name="Nature">
        <title>Complex archaea that bridge the gap between prokaryotes and eukaryotes.</title>
        <authorList>
            <person name="Spang A."/>
            <person name="Saw J.H."/>
            <person name="Jorgensen S.L."/>
            <person name="Zaremba-Niedzwiedzka K."/>
            <person name="Martijn J."/>
            <person name="Lind A.E."/>
            <person name="van Eijk R."/>
            <person name="Schleper C."/>
            <person name="Guy L."/>
            <person name="Ettema T.J."/>
        </authorList>
    </citation>
    <scope>NUCLEOTIDE SEQUENCE</scope>
</reference>
<evidence type="ECO:0000313" key="1">
    <source>
        <dbReference type="EMBL" id="KKK70901.1"/>
    </source>
</evidence>
<dbReference type="AlphaFoldDB" id="A0A0F9AFC7"/>